<evidence type="ECO:0000256" key="1">
    <source>
        <dbReference type="SAM" id="Coils"/>
    </source>
</evidence>
<dbReference type="EMBL" id="CP011859">
    <property type="protein sequence ID" value="AQY21455.1"/>
    <property type="molecule type" value="Genomic_DNA"/>
</dbReference>
<accession>A0A1S7DQR3</accession>
<protein>
    <submittedName>
        <fullName evidence="2">Uncharacterized protein</fullName>
    </submittedName>
</protein>
<evidence type="ECO:0000313" key="3">
    <source>
        <dbReference type="Proteomes" id="UP000189883"/>
    </source>
</evidence>
<sequence>MKFLKMLAALLSIKEVAQKENKVELSNEQSTKLTELLGDEQAQLLIEQANAELAEVKSVKEELSEVKSKLEQSSEDIKAKEDKLGALTTKVDQLLEENKDLKAKVEKLSGEPEDVVKEVVKQVKEIGVAEKVFEQGGQLFGLQGKFWEASSPWNAKALAGAKGSTTDFKSSVVIQRMNDEFLDYVRTYPEKIESLFNSYFNLPEHWPRVTGVMDRLMSATISVANVTQPRKARWAPKGDIVFKAEEMFVRPTQIDLQFNYWEMQKIETNWLNGFNKVGNQAYKMPFIVFLLGEFLKKARQEDADVLIRGVWVPTPEEREKDKPGHYLHRNDGLLKLIFDARLANKYRPFNLGRWTFANALDYVDSFIKQLPENVRSTEQLQMLMSPSKILDYKRRAEQIHGGNTDYKGYPETPKDYTNIKFVPLQWLEGSDVIIVTTMDNIKVFEYKPEEKSLFTIEKFLRDIYAFADYRIGIGINHIGLATVPGDKLALAKQMIWTNNTPLFNSDFFATCYDNKTGILEVRHNRVKPDIDFTTDIVEITGNVGDILVIRGDISFASEVKVKRGAKLDLTKDFNLKTGGDLTLIKKADGTYKEVSRTTSPALEPTYKSFDTLSLDYKADEYVYKGENGTLEAITGGEEGNRLRIQAAEGKTLTIDTVDGNIKVDSQVILDAPSKFLDLVFVNNVWVEINKG</sequence>
<proteinExistence type="predicted"/>
<dbReference type="AlphaFoldDB" id="A0A1S7DQR3"/>
<organism evidence="2 3">
    <name type="scientific">Riemerella anatipestifer</name>
    <name type="common">Moraxella anatipestifer</name>
    <dbReference type="NCBI Taxonomy" id="34085"/>
    <lineage>
        <taxon>Bacteria</taxon>
        <taxon>Pseudomonadati</taxon>
        <taxon>Bacteroidota</taxon>
        <taxon>Flavobacteriia</taxon>
        <taxon>Flavobacteriales</taxon>
        <taxon>Weeksellaceae</taxon>
        <taxon>Riemerella</taxon>
    </lineage>
</organism>
<feature type="coiled-coil region" evidence="1">
    <location>
        <begin position="42"/>
        <end position="111"/>
    </location>
</feature>
<keyword evidence="1" id="KW-0175">Coiled coil</keyword>
<reference evidence="2 3" key="1">
    <citation type="submission" date="2015-06" db="EMBL/GenBank/DDBJ databases">
        <title>R. anatipestifer strain HXb2 is the most virulent strain so far, and the genome sequence would help us uncover the pathogenesis.</title>
        <authorList>
            <person name="Hu Q."/>
            <person name="Qi J."/>
            <person name="Bo H."/>
            <person name="Liu G."/>
            <person name="Tao M."/>
            <person name="Ding Y."/>
            <person name="Xue Y."/>
        </authorList>
    </citation>
    <scope>NUCLEOTIDE SEQUENCE [LARGE SCALE GENOMIC DNA]</scope>
    <source>
        <strain evidence="2 3">HXb2</strain>
    </source>
</reference>
<dbReference type="Proteomes" id="UP000189883">
    <property type="component" value="Chromosome"/>
</dbReference>
<dbReference type="RefSeq" id="WP_079206719.1">
    <property type="nucleotide sequence ID" value="NZ_CP011859.1"/>
</dbReference>
<evidence type="ECO:0000313" key="2">
    <source>
        <dbReference type="EMBL" id="AQY21455.1"/>
    </source>
</evidence>
<gene>
    <name evidence="2" type="ORF">AB406_0497</name>
</gene>
<name>A0A1S7DQR3_RIEAN</name>